<name>A0A0M2KCV4_9GAMM</name>
<dbReference type="STRING" id="65700.SY86_06150"/>
<accession>A0A0M2KCV4</accession>
<comment type="caution">
    <text evidence="2">The sequence shown here is derived from an EMBL/GenBank/DDBJ whole genome shotgun (WGS) entry which is preliminary data.</text>
</comment>
<evidence type="ECO:0000313" key="3">
    <source>
        <dbReference type="Proteomes" id="UP000033924"/>
    </source>
</evidence>
<keyword evidence="1" id="KW-0472">Membrane</keyword>
<evidence type="ECO:0008006" key="4">
    <source>
        <dbReference type="Google" id="ProtNLM"/>
    </source>
</evidence>
<evidence type="ECO:0000313" key="2">
    <source>
        <dbReference type="EMBL" id="KKF35102.1"/>
    </source>
</evidence>
<keyword evidence="1" id="KW-0812">Transmembrane</keyword>
<protein>
    <recommendedName>
        <fullName evidence="4">Rhamnan synthesis protein F</fullName>
    </recommendedName>
</protein>
<dbReference type="Pfam" id="PF05045">
    <property type="entry name" value="RgpF"/>
    <property type="match status" value="1"/>
</dbReference>
<dbReference type="PATRIC" id="fig|65700.7.peg.1551"/>
<dbReference type="EMBL" id="JXNU01000003">
    <property type="protein sequence ID" value="KKF35102.1"/>
    <property type="molecule type" value="Genomic_DNA"/>
</dbReference>
<dbReference type="AlphaFoldDB" id="A0A0M2KCV4"/>
<feature type="transmembrane region" description="Helical" evidence="1">
    <location>
        <begin position="7"/>
        <end position="24"/>
    </location>
</feature>
<sequence>MKGIVRYFYNLAMKIFFYSYYAFLSVCDDIKTKKIHNVVHKAEFSEGKVMLLALYEKNELRRDTIELLKEAKSQGIYIVAVNTLRLSAENYQPELIDVYIERDNFGRDFGSYKTGMNYIYQNKIAEKCQRLLIINDSVFFSKRGLKRFISQLYNTETEVLGATENREISHHLGSFCISVTGNLIRKDKFRDFWENYKLSNVRPFVIKRGEFKLSLVLKSLVSTEENFKALYDVNYFEKVLTQDESLFKNYFVFRREGDRRYWTSVRFLIEYFESDFVLKSYYRKYLKDLDDAERPNQEIEVRRRRNDKNDDEIVEEKIDFVSFATFMTGVNFEALPHGNVLKRRLMSIYLDDFTRGSQIHNNCIALHYLGLPIIKLDLIYRSVCNFSDLLKLKDQIDESQQDEFMTLMMSRLSGGKFLFGMKRKAYDWGIL</sequence>
<dbReference type="InterPro" id="IPR007739">
    <property type="entry name" value="RgpF"/>
</dbReference>
<gene>
    <name evidence="2" type="ORF">SY86_06150</name>
</gene>
<proteinExistence type="predicted"/>
<dbReference type="Proteomes" id="UP000033924">
    <property type="component" value="Unassembled WGS sequence"/>
</dbReference>
<evidence type="ECO:0000256" key="1">
    <source>
        <dbReference type="SAM" id="Phobius"/>
    </source>
</evidence>
<reference evidence="2 3" key="1">
    <citation type="submission" date="2015-01" db="EMBL/GenBank/DDBJ databases">
        <title>Erwinia tracheiphila.</title>
        <authorList>
            <person name="Shapiro L.R."/>
        </authorList>
    </citation>
    <scope>NUCLEOTIDE SEQUENCE [LARGE SCALE GENOMIC DNA]</scope>
    <source>
        <strain evidence="2 3">BuffGH</strain>
    </source>
</reference>
<keyword evidence="3" id="KW-1185">Reference proteome</keyword>
<organism evidence="2 3">
    <name type="scientific">Erwinia tracheiphila</name>
    <dbReference type="NCBI Taxonomy" id="65700"/>
    <lineage>
        <taxon>Bacteria</taxon>
        <taxon>Pseudomonadati</taxon>
        <taxon>Pseudomonadota</taxon>
        <taxon>Gammaproteobacteria</taxon>
        <taxon>Enterobacterales</taxon>
        <taxon>Erwiniaceae</taxon>
        <taxon>Erwinia</taxon>
    </lineage>
</organism>
<dbReference type="RefSeq" id="WP_016189826.1">
    <property type="nucleotide sequence ID" value="NZ_CP089932.1"/>
</dbReference>
<keyword evidence="1" id="KW-1133">Transmembrane helix</keyword>